<proteinExistence type="predicted"/>
<sequence>MDSGILSQQWAEFEKSLSKRLELSGKKETAIFFVKKKFVERLWVLGAVWILYAVFFLDLVAGFGVGAIVFLGWFFAGINAPFSDLTRKTEQFEKELPLALMALSVELNIGIPFERGLADIARSGYGRTSAEFKTVFDEVAKKGSSVSESLQHLSDRLESRQVRRVVLALINAYEQGSRKEAGLAVRRIGLELLSEQRIKAREFGSKLAVFSLVFITVSAIAPALFQSFVIVGGLFLDFDFSPLQVLLAITVGFPALDLGVLGLIRNQTPVFLRDWK</sequence>
<feature type="transmembrane region" description="Helical" evidence="6">
    <location>
        <begin position="43"/>
        <end position="76"/>
    </location>
</feature>
<dbReference type="PANTHER" id="PTHR35007">
    <property type="entry name" value="INTEGRAL MEMBRANE PROTEIN-RELATED"/>
    <property type="match status" value="1"/>
</dbReference>
<dbReference type="PANTHER" id="PTHR35007:SF2">
    <property type="entry name" value="PILUS ASSEMBLE PROTEIN"/>
    <property type="match status" value="1"/>
</dbReference>
<reference evidence="8" key="1">
    <citation type="submission" date="2021-03" db="EMBL/GenBank/DDBJ databases">
        <authorList>
            <person name="Jaffe A."/>
        </authorList>
    </citation>
    <scope>NUCLEOTIDE SEQUENCE</scope>
    <source>
        <strain evidence="8">RIFCSPLOWO2_01_FULL_AR10_48_17</strain>
    </source>
</reference>
<evidence type="ECO:0000256" key="2">
    <source>
        <dbReference type="ARBA" id="ARBA00022475"/>
    </source>
</evidence>
<keyword evidence="4 6" id="KW-1133">Transmembrane helix</keyword>
<reference evidence="8" key="2">
    <citation type="submission" date="2021-05" db="EMBL/GenBank/DDBJ databases">
        <title>Protein family content uncovers lineage relationships and bacterial pathway maintenance mechanisms in DPANN archaea.</title>
        <authorList>
            <person name="Castelle C.J."/>
            <person name="Meheust R."/>
            <person name="Jaffe A.L."/>
            <person name="Seitz K."/>
            <person name="Gong X."/>
            <person name="Baker B.J."/>
            <person name="Banfield J.F."/>
        </authorList>
    </citation>
    <scope>NUCLEOTIDE SEQUENCE</scope>
    <source>
        <strain evidence="8">RIFCSPLOWO2_01_FULL_AR10_48_17</strain>
    </source>
</reference>
<evidence type="ECO:0000256" key="6">
    <source>
        <dbReference type="SAM" id="Phobius"/>
    </source>
</evidence>
<feature type="transmembrane region" description="Helical" evidence="6">
    <location>
        <begin position="242"/>
        <end position="264"/>
    </location>
</feature>
<protein>
    <submittedName>
        <fullName evidence="8">Type II secretion system F family protein</fullName>
    </submittedName>
</protein>
<comment type="caution">
    <text evidence="8">The sequence shown here is derived from an EMBL/GenBank/DDBJ whole genome shotgun (WGS) entry which is preliminary data.</text>
</comment>
<keyword evidence="2" id="KW-1003">Cell membrane</keyword>
<evidence type="ECO:0000256" key="3">
    <source>
        <dbReference type="ARBA" id="ARBA00022692"/>
    </source>
</evidence>
<evidence type="ECO:0000259" key="7">
    <source>
        <dbReference type="Pfam" id="PF00482"/>
    </source>
</evidence>
<dbReference type="InterPro" id="IPR018076">
    <property type="entry name" value="T2SS_GspF_dom"/>
</dbReference>
<dbReference type="AlphaFoldDB" id="A0A8T4L278"/>
<organism evidence="8 9">
    <name type="scientific">Candidatus Iainarchaeum sp</name>
    <dbReference type="NCBI Taxonomy" id="3101447"/>
    <lineage>
        <taxon>Archaea</taxon>
        <taxon>Candidatus Iainarchaeota</taxon>
        <taxon>Candidatus Iainarchaeia</taxon>
        <taxon>Candidatus Iainarchaeales</taxon>
        <taxon>Candidatus Iainarchaeaceae</taxon>
        <taxon>Candidatus Iainarchaeum</taxon>
    </lineage>
</organism>
<gene>
    <name evidence="8" type="ORF">J4215_02490</name>
</gene>
<dbReference type="EMBL" id="JAGVWC010000009">
    <property type="protein sequence ID" value="MBS3061428.1"/>
    <property type="molecule type" value="Genomic_DNA"/>
</dbReference>
<keyword evidence="5 6" id="KW-0472">Membrane</keyword>
<dbReference type="GO" id="GO:0005886">
    <property type="term" value="C:plasma membrane"/>
    <property type="evidence" value="ECO:0007669"/>
    <property type="project" value="UniProtKB-SubCell"/>
</dbReference>
<feature type="domain" description="Type II secretion system protein GspF" evidence="7">
    <location>
        <begin position="101"/>
        <end position="224"/>
    </location>
</feature>
<accession>A0A8T4L278</accession>
<feature type="transmembrane region" description="Helical" evidence="6">
    <location>
        <begin position="207"/>
        <end position="236"/>
    </location>
</feature>
<evidence type="ECO:0000256" key="5">
    <source>
        <dbReference type="ARBA" id="ARBA00023136"/>
    </source>
</evidence>
<keyword evidence="3 6" id="KW-0812">Transmembrane</keyword>
<dbReference type="Proteomes" id="UP000675968">
    <property type="component" value="Unassembled WGS sequence"/>
</dbReference>
<evidence type="ECO:0000313" key="8">
    <source>
        <dbReference type="EMBL" id="MBS3061428.1"/>
    </source>
</evidence>
<dbReference type="Pfam" id="PF00482">
    <property type="entry name" value="T2SSF"/>
    <property type="match status" value="1"/>
</dbReference>
<evidence type="ECO:0000313" key="9">
    <source>
        <dbReference type="Proteomes" id="UP000675968"/>
    </source>
</evidence>
<name>A0A8T4L278_9ARCH</name>
<evidence type="ECO:0000256" key="1">
    <source>
        <dbReference type="ARBA" id="ARBA00004651"/>
    </source>
</evidence>
<evidence type="ECO:0000256" key="4">
    <source>
        <dbReference type="ARBA" id="ARBA00022989"/>
    </source>
</evidence>
<comment type="subcellular location">
    <subcellularLocation>
        <location evidence="1">Cell membrane</location>
        <topology evidence="1">Multi-pass membrane protein</topology>
    </subcellularLocation>
</comment>